<gene>
    <name evidence="2" type="ORF">JGB26_01320</name>
</gene>
<keyword evidence="3" id="KW-1185">Reference proteome</keyword>
<accession>A0ABS0WXZ3</accession>
<dbReference type="EMBL" id="JAEKOZ010000001">
    <property type="protein sequence ID" value="MBJ3805776.1"/>
    <property type="molecule type" value="Genomic_DNA"/>
</dbReference>
<sequence length="123" mass="13645">MTAMDERPVRAQVRPAVDADTLIGEIEGHLLAEAARAESRAAAQRFAQRLDWLSPAERAEVERLYAEDHLSVTRQAWRHIAGRCLDLRAEYEERYRALRRRVLAGGLLAAGVLVGVGTVLALS</sequence>
<name>A0ABS0WXZ3_9ACTN</name>
<keyword evidence="1" id="KW-0472">Membrane</keyword>
<organism evidence="2 3">
    <name type="scientific">Streptomyces flavofungini</name>
    <dbReference type="NCBI Taxonomy" id="68200"/>
    <lineage>
        <taxon>Bacteria</taxon>
        <taxon>Bacillati</taxon>
        <taxon>Actinomycetota</taxon>
        <taxon>Actinomycetes</taxon>
        <taxon>Kitasatosporales</taxon>
        <taxon>Streptomycetaceae</taxon>
        <taxon>Streptomyces</taxon>
    </lineage>
</organism>
<reference evidence="2 3" key="1">
    <citation type="submission" date="2020-12" db="EMBL/GenBank/DDBJ databases">
        <title>Streptomyces typhae sp. nov., a novel endophytic actinomycete isolated from the root of cattail pollen (Typha angustifolia L.).</title>
        <authorList>
            <person name="Peng C."/>
            <person name="Liu C."/>
        </authorList>
    </citation>
    <scope>NUCLEOTIDE SEQUENCE [LARGE SCALE GENOMIC DNA]</scope>
    <source>
        <strain evidence="2 3">JCM 4753</strain>
    </source>
</reference>
<evidence type="ECO:0000256" key="1">
    <source>
        <dbReference type="SAM" id="Phobius"/>
    </source>
</evidence>
<protein>
    <recommendedName>
        <fullName evidence="4">Cytochrome C oxidase subunit I</fullName>
    </recommendedName>
</protein>
<dbReference type="Proteomes" id="UP000634780">
    <property type="component" value="Unassembled WGS sequence"/>
</dbReference>
<keyword evidence="1" id="KW-1133">Transmembrane helix</keyword>
<proteinExistence type="predicted"/>
<comment type="caution">
    <text evidence="2">The sequence shown here is derived from an EMBL/GenBank/DDBJ whole genome shotgun (WGS) entry which is preliminary data.</text>
</comment>
<keyword evidence="1" id="KW-0812">Transmembrane</keyword>
<feature type="transmembrane region" description="Helical" evidence="1">
    <location>
        <begin position="102"/>
        <end position="122"/>
    </location>
</feature>
<evidence type="ECO:0008006" key="4">
    <source>
        <dbReference type="Google" id="ProtNLM"/>
    </source>
</evidence>
<evidence type="ECO:0000313" key="2">
    <source>
        <dbReference type="EMBL" id="MBJ3805776.1"/>
    </source>
</evidence>
<evidence type="ECO:0000313" key="3">
    <source>
        <dbReference type="Proteomes" id="UP000634780"/>
    </source>
</evidence>